<sequence length="184" mass="18700">MALTGLAAVLSAAACAGPTDTAPPGTTPPPVPITARPLDLTRYVPAPCSMVPVALTERLGLTRREERHENVLIGAGTQAQCRISAAPPLTGVAELRLYPASRPLPLLTGVTPAPTPTSVGAYPAAQWILSTGRDGSATSCHSIVDVAPGQGFSVLVNGPAGEAIEKSCARARHLAESILAGLLT</sequence>
<reference evidence="2 3" key="1">
    <citation type="submission" date="2019-09" db="EMBL/GenBank/DDBJ databases">
        <authorList>
            <person name="Leyn A S."/>
        </authorList>
    </citation>
    <scope>NUCLEOTIDE SEQUENCE [LARGE SCALE GENOMIC DNA]</scope>
    <source>
        <strain evidence="2">AA231_1</strain>
    </source>
</reference>
<keyword evidence="3" id="KW-1185">Reference proteome</keyword>
<dbReference type="Pfam" id="PF12079">
    <property type="entry name" value="DUF3558"/>
    <property type="match status" value="1"/>
</dbReference>
<keyword evidence="1" id="KW-0732">Signal</keyword>
<protein>
    <recommendedName>
        <fullName evidence="4">DUF3558 domain-containing protein</fullName>
    </recommendedName>
</protein>
<dbReference type="AlphaFoldDB" id="A0A6I8M1B2"/>
<organism evidence="2 3">
    <name type="scientific">Amycolatopsis camponoti</name>
    <dbReference type="NCBI Taxonomy" id="2606593"/>
    <lineage>
        <taxon>Bacteria</taxon>
        <taxon>Bacillati</taxon>
        <taxon>Actinomycetota</taxon>
        <taxon>Actinomycetes</taxon>
        <taxon>Pseudonocardiales</taxon>
        <taxon>Pseudonocardiaceae</taxon>
        <taxon>Amycolatopsis</taxon>
    </lineage>
</organism>
<name>A0A6I8M1B2_9PSEU</name>
<evidence type="ECO:0000256" key="1">
    <source>
        <dbReference type="SAM" id="SignalP"/>
    </source>
</evidence>
<evidence type="ECO:0008006" key="4">
    <source>
        <dbReference type="Google" id="ProtNLM"/>
    </source>
</evidence>
<feature type="signal peptide" evidence="1">
    <location>
        <begin position="1"/>
        <end position="16"/>
    </location>
</feature>
<evidence type="ECO:0000313" key="3">
    <source>
        <dbReference type="Proteomes" id="UP000399805"/>
    </source>
</evidence>
<dbReference type="Proteomes" id="UP000399805">
    <property type="component" value="Unassembled WGS sequence"/>
</dbReference>
<accession>A0A6I8M1B2</accession>
<feature type="chain" id="PRO_5039665937" description="DUF3558 domain-containing protein" evidence="1">
    <location>
        <begin position="17"/>
        <end position="184"/>
    </location>
</feature>
<dbReference type="InterPro" id="IPR024520">
    <property type="entry name" value="DUF3558"/>
</dbReference>
<evidence type="ECO:0000313" key="2">
    <source>
        <dbReference type="EMBL" id="VVJ22667.1"/>
    </source>
</evidence>
<dbReference type="EMBL" id="CABVGP010000003">
    <property type="protein sequence ID" value="VVJ22667.1"/>
    <property type="molecule type" value="Genomic_DNA"/>
</dbReference>
<gene>
    <name evidence="2" type="ORF">AA23TX_07584</name>
</gene>
<proteinExistence type="predicted"/>